<dbReference type="PROSITE" id="PS51257">
    <property type="entry name" value="PROKAR_LIPOPROTEIN"/>
    <property type="match status" value="1"/>
</dbReference>
<evidence type="ECO:0000313" key="5">
    <source>
        <dbReference type="Proteomes" id="UP000324907"/>
    </source>
</evidence>
<feature type="region of interest" description="Disordered" evidence="1">
    <location>
        <begin position="469"/>
        <end position="488"/>
    </location>
</feature>
<evidence type="ECO:0000256" key="1">
    <source>
        <dbReference type="SAM" id="MobiDB-lite"/>
    </source>
</evidence>
<feature type="transmembrane region" description="Helical" evidence="2">
    <location>
        <begin position="542"/>
        <end position="560"/>
    </location>
</feature>
<feature type="transmembrane region" description="Helical" evidence="2">
    <location>
        <begin position="228"/>
        <end position="250"/>
    </location>
</feature>
<evidence type="ECO:0000256" key="3">
    <source>
        <dbReference type="SAM" id="SignalP"/>
    </source>
</evidence>
<feature type="transmembrane region" description="Helical" evidence="2">
    <location>
        <begin position="323"/>
        <end position="347"/>
    </location>
</feature>
<keyword evidence="2" id="KW-0812">Transmembrane</keyword>
<feature type="transmembrane region" description="Helical" evidence="2">
    <location>
        <begin position="502"/>
        <end position="522"/>
    </location>
</feature>
<feature type="transmembrane region" description="Helical" evidence="2">
    <location>
        <begin position="129"/>
        <end position="150"/>
    </location>
</feature>
<feature type="transmembrane region" description="Helical" evidence="2">
    <location>
        <begin position="390"/>
        <end position="419"/>
    </location>
</feature>
<dbReference type="PANTHER" id="PTHR11161:SF0">
    <property type="entry name" value="O-ACYLTRANSFERASE LIKE PROTEIN"/>
    <property type="match status" value="1"/>
</dbReference>
<sequence length="778" mass="79032">MRALAVVVALLAGLAGSCSIPTDVAEWLELVDSTGHATFDLGNYDRCKNVPAAEYCVLTAAGVVYGICLPESCASQAALRNASNGLYIPFLTDQIPLLLVLAPDPDMGSVSLDCGGHQMPWTVGTTTTLSVAGLLVLLAMAGTTLHSALLRHRRYGPGRSVGLLEACALRGRDAGRYDATDRGYRSGVGGTSSGGGAMPGSAATRLAARGFNAPGGLRSAAFILAHRALRFLPLTAAVMFIEWTVAPLLATGPFWGGWARMADECWQWGWSSLVFAANAAPAGAPGGFAAHQCVSSAWLLSVEMQLALVALPVVLVTYKAHAVAGGCAAVALLGALVGVTAAVVGAFDLHLGPFVAAGEGAGLWGGSGSGAPIATVDLYYVTPWARGSGFLVGILLAMAWWAPWLMLAASAGIVLLICWGGMVRAAASAAAAVDPGYSPVSHRTGGFGAAAAAAGLAGGASLVDGRLSWDPTPTTGGGTPSGQPPVAGWPASQRATEVTYMVLARPAAALAAALACLASFAGGGGPVRAVLEWRGWQPLARLTYAAILTEPMVLRVLLLSRTQWVRHSELQLLGLWLGAGTLTYIVAAALYLLVEGPAVALEAAALAACGCAPPEDMLLLASSSRPPSGFDGHAAANGAAAGGYHAFANGGGAASGYGAGAGAGHPGASPGPAWWDRDLGAAFLEDAGAAAHTAVDATGRAAVNGRSSARRRGGAGSTRGARGDPHRQRHAPHGRQHLSRHMDDSDDDYDDDDEAVSALLLESSRDLHGGRPSARLRL</sequence>
<feature type="transmembrane region" description="Helical" evidence="2">
    <location>
        <begin position="297"/>
        <end position="316"/>
    </location>
</feature>
<dbReference type="AlphaFoldDB" id="A0A5A8DB18"/>
<dbReference type="InterPro" id="IPR052728">
    <property type="entry name" value="O2_lipid_transport_reg"/>
</dbReference>
<keyword evidence="3" id="KW-0732">Signal</keyword>
<name>A0A5A8DB18_CAFRO</name>
<organism evidence="4 5">
    <name type="scientific">Cafeteria roenbergensis</name>
    <name type="common">Marine flagellate</name>
    <dbReference type="NCBI Taxonomy" id="33653"/>
    <lineage>
        <taxon>Eukaryota</taxon>
        <taxon>Sar</taxon>
        <taxon>Stramenopiles</taxon>
        <taxon>Bigyra</taxon>
        <taxon>Opalozoa</taxon>
        <taxon>Bicosoecida</taxon>
        <taxon>Cafeteriaceae</taxon>
        <taxon>Cafeteria</taxon>
    </lineage>
</organism>
<feature type="transmembrane region" description="Helical" evidence="2">
    <location>
        <begin position="572"/>
        <end position="594"/>
    </location>
</feature>
<protein>
    <recommendedName>
        <fullName evidence="6">Acyltransferase 3 domain-containing protein</fullName>
    </recommendedName>
</protein>
<feature type="signal peptide" evidence="3">
    <location>
        <begin position="1"/>
        <end position="19"/>
    </location>
</feature>
<comment type="caution">
    <text evidence="4">The sequence shown here is derived from an EMBL/GenBank/DDBJ whole genome shotgun (WGS) entry which is preliminary data.</text>
</comment>
<feature type="compositionally biased region" description="Acidic residues" evidence="1">
    <location>
        <begin position="744"/>
        <end position="755"/>
    </location>
</feature>
<dbReference type="EMBL" id="VLTL01000075">
    <property type="protein sequence ID" value="KAA0162772.1"/>
    <property type="molecule type" value="Genomic_DNA"/>
</dbReference>
<reference evidence="4 5" key="1">
    <citation type="submission" date="2019-07" db="EMBL/GenBank/DDBJ databases">
        <title>Genomes of Cafeteria roenbergensis.</title>
        <authorList>
            <person name="Fischer M.G."/>
            <person name="Hackl T."/>
            <person name="Roman M."/>
        </authorList>
    </citation>
    <scope>NUCLEOTIDE SEQUENCE [LARGE SCALE GENOMIC DNA]</scope>
    <source>
        <strain evidence="4 5">RCC970-E3</strain>
    </source>
</reference>
<keyword evidence="2" id="KW-1133">Transmembrane helix</keyword>
<evidence type="ECO:0000313" key="4">
    <source>
        <dbReference type="EMBL" id="KAA0162772.1"/>
    </source>
</evidence>
<dbReference type="Proteomes" id="UP000324907">
    <property type="component" value="Unassembled WGS sequence"/>
</dbReference>
<feature type="chain" id="PRO_5023022350" description="Acyltransferase 3 domain-containing protein" evidence="3">
    <location>
        <begin position="20"/>
        <end position="778"/>
    </location>
</feature>
<keyword evidence="2" id="KW-0472">Membrane</keyword>
<feature type="compositionally biased region" description="Basic residues" evidence="1">
    <location>
        <begin position="727"/>
        <end position="739"/>
    </location>
</feature>
<evidence type="ECO:0000256" key="2">
    <source>
        <dbReference type="SAM" id="Phobius"/>
    </source>
</evidence>
<gene>
    <name evidence="4" type="ORF">FNF28_04529</name>
</gene>
<proteinExistence type="predicted"/>
<dbReference type="PANTHER" id="PTHR11161">
    <property type="entry name" value="O-ACYLTRANSFERASE"/>
    <property type="match status" value="1"/>
</dbReference>
<evidence type="ECO:0008006" key="6">
    <source>
        <dbReference type="Google" id="ProtNLM"/>
    </source>
</evidence>
<accession>A0A5A8DB18</accession>
<feature type="region of interest" description="Disordered" evidence="1">
    <location>
        <begin position="701"/>
        <end position="755"/>
    </location>
</feature>